<accession>A0AAW7WQ71</accession>
<gene>
    <name evidence="1" type="ORF">Q4469_14155</name>
</gene>
<comment type="caution">
    <text evidence="1">The sequence shown here is derived from an EMBL/GenBank/DDBJ whole genome shotgun (WGS) entry which is preliminary data.</text>
</comment>
<name>A0AAW7WQ71_9BACE</name>
<dbReference type="EMBL" id="JAUONL010000012">
    <property type="protein sequence ID" value="MDO6358818.1"/>
    <property type="molecule type" value="Genomic_DNA"/>
</dbReference>
<dbReference type="Proteomes" id="UP001170023">
    <property type="component" value="Unassembled WGS sequence"/>
</dbReference>
<dbReference type="AlphaFoldDB" id="A0AAW7WQ71"/>
<proteinExistence type="predicted"/>
<reference evidence="1" key="1">
    <citation type="submission" date="2023-07" db="EMBL/GenBank/DDBJ databases">
        <title>Whole Genome Sequencing of Colonoscopy isolates.</title>
        <authorList>
            <person name="Surve S.V."/>
            <person name="Valls R.A."/>
            <person name="Barrak K.E."/>
            <person name="Gardner T.B."/>
            <person name="O'Toole G.A."/>
        </authorList>
    </citation>
    <scope>NUCLEOTIDE SEQUENCE</scope>
    <source>
        <strain evidence="1">GP0119</strain>
    </source>
</reference>
<evidence type="ECO:0000313" key="1">
    <source>
        <dbReference type="EMBL" id="MDO6358818.1"/>
    </source>
</evidence>
<dbReference type="RefSeq" id="WP_303447844.1">
    <property type="nucleotide sequence ID" value="NZ_JAUONJ010000011.1"/>
</dbReference>
<evidence type="ECO:0000313" key="2">
    <source>
        <dbReference type="Proteomes" id="UP001170023"/>
    </source>
</evidence>
<sequence>MHCKDTILRTQNNWPYSKFIPNSGYINNKRRLLPDMSPEYVNGLIENNIVNVFRKTDAYKDYPYDNSRGVEFDFENLREIAKNC</sequence>
<organism evidence="1 2">
    <name type="scientific">Bacteroides caccae</name>
    <dbReference type="NCBI Taxonomy" id="47678"/>
    <lineage>
        <taxon>Bacteria</taxon>
        <taxon>Pseudomonadati</taxon>
        <taxon>Bacteroidota</taxon>
        <taxon>Bacteroidia</taxon>
        <taxon>Bacteroidales</taxon>
        <taxon>Bacteroidaceae</taxon>
        <taxon>Bacteroides</taxon>
    </lineage>
</organism>
<protein>
    <submittedName>
        <fullName evidence="1">Uncharacterized protein</fullName>
    </submittedName>
</protein>